<feature type="domain" description="Glycosyl transferase family 1" evidence="1">
    <location>
        <begin position="191"/>
        <end position="343"/>
    </location>
</feature>
<dbReference type="Pfam" id="PF00534">
    <property type="entry name" value="Glycos_transf_1"/>
    <property type="match status" value="1"/>
</dbReference>
<protein>
    <submittedName>
        <fullName evidence="2">Glycosyltransferase</fullName>
    </submittedName>
</protein>
<dbReference type="GO" id="GO:0016757">
    <property type="term" value="F:glycosyltransferase activity"/>
    <property type="evidence" value="ECO:0007669"/>
    <property type="project" value="InterPro"/>
</dbReference>
<dbReference type="InterPro" id="IPR001296">
    <property type="entry name" value="Glyco_trans_1"/>
</dbReference>
<proteinExistence type="predicted"/>
<dbReference type="Proteomes" id="UP000307790">
    <property type="component" value="Unassembled WGS sequence"/>
</dbReference>
<dbReference type="PANTHER" id="PTHR45947:SF3">
    <property type="entry name" value="SULFOQUINOVOSYL TRANSFERASE SQD2"/>
    <property type="match status" value="1"/>
</dbReference>
<evidence type="ECO:0000313" key="3">
    <source>
        <dbReference type="Proteomes" id="UP000307790"/>
    </source>
</evidence>
<accession>A0A5R9IHR9</accession>
<dbReference type="AlphaFoldDB" id="A0A5R9IHR9"/>
<dbReference type="OrthoDB" id="4611853at2"/>
<dbReference type="Gene3D" id="3.40.50.2000">
    <property type="entry name" value="Glycogen Phosphorylase B"/>
    <property type="match status" value="2"/>
</dbReference>
<keyword evidence="2" id="KW-0808">Transferase</keyword>
<sequence>MKNKKIRLLIFHPALAPYRIDLFNELNELYELKVVFFQKNLANQSFNQGELTSQLNCKYGYLTSGVKLGSRYLRFGILREIKSYKPDVVISMEYSLSSIFISFLRIFSKWGFIVWTADNARISEQTKGLRKVARRLVMKAADGLIVYSKNVKTWYSQFGVANQNIAVCSNLPDERIFTSKLNNTSDFILAHRRKFNLENDKLLLYVGRLSPEKGLDLLLKVFQGVCNVKHDLKLVLVGGGPQEFELKELAKKLNVEEKVLFVGRYEGEELLAWYKMSLCFVLLSRFEPYGAVVNEALLSGTPVVCSKYAGASELINNGENGYVVKPQNLKEVKNAIYNILETTDFKTTKNSLMPISFQNSIESLHQLISMVSTESKMF</sequence>
<reference evidence="2 3" key="1">
    <citation type="submission" date="2019-05" db="EMBL/GenBank/DDBJ databases">
        <title>Genome sequences of Thalassotalea litorea 1K03283.</title>
        <authorList>
            <person name="Zhang D."/>
        </authorList>
    </citation>
    <scope>NUCLEOTIDE SEQUENCE [LARGE SCALE GENOMIC DNA]</scope>
    <source>
        <strain evidence="2 3">MCCC 1K03283</strain>
    </source>
</reference>
<organism evidence="2 3">
    <name type="scientific">Thalassotalea litorea</name>
    <dbReference type="NCBI Taxonomy" id="2020715"/>
    <lineage>
        <taxon>Bacteria</taxon>
        <taxon>Pseudomonadati</taxon>
        <taxon>Pseudomonadota</taxon>
        <taxon>Gammaproteobacteria</taxon>
        <taxon>Alteromonadales</taxon>
        <taxon>Colwelliaceae</taxon>
        <taxon>Thalassotalea</taxon>
    </lineage>
</organism>
<dbReference type="PANTHER" id="PTHR45947">
    <property type="entry name" value="SULFOQUINOVOSYL TRANSFERASE SQD2"/>
    <property type="match status" value="1"/>
</dbReference>
<keyword evidence="3" id="KW-1185">Reference proteome</keyword>
<gene>
    <name evidence="2" type="ORF">FE810_09055</name>
</gene>
<name>A0A5R9IHR9_9GAMM</name>
<comment type="caution">
    <text evidence="2">The sequence shown here is derived from an EMBL/GenBank/DDBJ whole genome shotgun (WGS) entry which is preliminary data.</text>
</comment>
<dbReference type="EMBL" id="VCBC01000008">
    <property type="protein sequence ID" value="TLU65065.1"/>
    <property type="molecule type" value="Genomic_DNA"/>
</dbReference>
<evidence type="ECO:0000313" key="2">
    <source>
        <dbReference type="EMBL" id="TLU65065.1"/>
    </source>
</evidence>
<dbReference type="SUPFAM" id="SSF53756">
    <property type="entry name" value="UDP-Glycosyltransferase/glycogen phosphorylase"/>
    <property type="match status" value="1"/>
</dbReference>
<evidence type="ECO:0000259" key="1">
    <source>
        <dbReference type="Pfam" id="PF00534"/>
    </source>
</evidence>
<dbReference type="RefSeq" id="WP_138319735.1">
    <property type="nucleotide sequence ID" value="NZ_VCBC01000008.1"/>
</dbReference>
<dbReference type="InterPro" id="IPR050194">
    <property type="entry name" value="Glycosyltransferase_grp1"/>
</dbReference>